<comment type="similarity">
    <text evidence="2">Belongs to the adaptor complexes large subunit family.</text>
</comment>
<dbReference type="SUPFAM" id="SSF48371">
    <property type="entry name" value="ARM repeat"/>
    <property type="match status" value="1"/>
</dbReference>
<dbReference type="Gene3D" id="1.25.10.10">
    <property type="entry name" value="Leucine-rich Repeat Variant"/>
    <property type="match status" value="1"/>
</dbReference>
<dbReference type="EMBL" id="JALJOV010001201">
    <property type="protein sequence ID" value="KAK9852313.1"/>
    <property type="molecule type" value="Genomic_DNA"/>
</dbReference>
<feature type="domain" description="Clathrin/coatomer adaptor adaptin-like N-terminal" evidence="6">
    <location>
        <begin position="14"/>
        <end position="143"/>
    </location>
</feature>
<dbReference type="GO" id="GO:0030117">
    <property type="term" value="C:membrane coat"/>
    <property type="evidence" value="ECO:0007669"/>
    <property type="project" value="InterPro"/>
</dbReference>
<evidence type="ECO:0000313" key="7">
    <source>
        <dbReference type="EMBL" id="KAK9852313.1"/>
    </source>
</evidence>
<sequence length="143" mass="15746">MPGDSKNRGELGEIRSQLASLSSHPSGNRIDAANAKKELFKKIINYTTVGIDMSSLFMPVMTSAVSSSEDIVLKKMLYLYICTYAQANPDLTLLTINLLTKDCRDQDPTIRGLALRSLCSLRVANLIEYLVSPIQMGLKDAHP</sequence>
<evidence type="ECO:0000256" key="3">
    <source>
        <dbReference type="ARBA" id="ARBA00022448"/>
    </source>
</evidence>
<dbReference type="GO" id="GO:0006886">
    <property type="term" value="P:intracellular protein transport"/>
    <property type="evidence" value="ECO:0007669"/>
    <property type="project" value="InterPro"/>
</dbReference>
<dbReference type="GO" id="GO:0012505">
    <property type="term" value="C:endomembrane system"/>
    <property type="evidence" value="ECO:0007669"/>
    <property type="project" value="UniProtKB-SubCell"/>
</dbReference>
<keyword evidence="5" id="KW-0472">Membrane</keyword>
<evidence type="ECO:0000256" key="2">
    <source>
        <dbReference type="ARBA" id="ARBA00006613"/>
    </source>
</evidence>
<evidence type="ECO:0000313" key="8">
    <source>
        <dbReference type="Proteomes" id="UP001485043"/>
    </source>
</evidence>
<evidence type="ECO:0000256" key="1">
    <source>
        <dbReference type="ARBA" id="ARBA00004308"/>
    </source>
</evidence>
<dbReference type="AlphaFoldDB" id="A0AAW1SRS5"/>
<dbReference type="Proteomes" id="UP001485043">
    <property type="component" value="Unassembled WGS sequence"/>
</dbReference>
<keyword evidence="4" id="KW-0653">Protein transport</keyword>
<gene>
    <name evidence="7" type="ORF">WJX84_001813</name>
</gene>
<evidence type="ECO:0000256" key="4">
    <source>
        <dbReference type="ARBA" id="ARBA00022927"/>
    </source>
</evidence>
<dbReference type="Pfam" id="PF01602">
    <property type="entry name" value="Adaptin_N"/>
    <property type="match status" value="1"/>
</dbReference>
<proteinExistence type="inferred from homology"/>
<comment type="caution">
    <text evidence="7">The sequence shown here is derived from an EMBL/GenBank/DDBJ whole genome shotgun (WGS) entry which is preliminary data.</text>
</comment>
<dbReference type="InterPro" id="IPR026739">
    <property type="entry name" value="AP_beta"/>
</dbReference>
<keyword evidence="3" id="KW-0813">Transport</keyword>
<name>A0AAW1SRS5_9CHLO</name>
<protein>
    <recommendedName>
        <fullName evidence="6">Clathrin/coatomer adaptor adaptin-like N-terminal domain-containing protein</fullName>
    </recommendedName>
</protein>
<evidence type="ECO:0000256" key="5">
    <source>
        <dbReference type="ARBA" id="ARBA00023136"/>
    </source>
</evidence>
<organism evidence="7 8">
    <name type="scientific">Apatococcus fuscideae</name>
    <dbReference type="NCBI Taxonomy" id="2026836"/>
    <lineage>
        <taxon>Eukaryota</taxon>
        <taxon>Viridiplantae</taxon>
        <taxon>Chlorophyta</taxon>
        <taxon>core chlorophytes</taxon>
        <taxon>Trebouxiophyceae</taxon>
        <taxon>Chlorellales</taxon>
        <taxon>Chlorellaceae</taxon>
        <taxon>Apatococcus</taxon>
    </lineage>
</organism>
<keyword evidence="8" id="KW-1185">Reference proteome</keyword>
<dbReference type="InterPro" id="IPR016024">
    <property type="entry name" value="ARM-type_fold"/>
</dbReference>
<accession>A0AAW1SRS5</accession>
<comment type="subcellular location">
    <subcellularLocation>
        <location evidence="1">Endomembrane system</location>
    </subcellularLocation>
</comment>
<evidence type="ECO:0000259" key="6">
    <source>
        <dbReference type="Pfam" id="PF01602"/>
    </source>
</evidence>
<dbReference type="PANTHER" id="PTHR11134">
    <property type="entry name" value="ADAPTOR COMPLEX SUBUNIT BETA FAMILY MEMBER"/>
    <property type="match status" value="1"/>
</dbReference>
<dbReference type="InterPro" id="IPR002553">
    <property type="entry name" value="Clathrin/coatomer_adapt-like_N"/>
</dbReference>
<reference evidence="7 8" key="1">
    <citation type="journal article" date="2024" name="Nat. Commun.">
        <title>Phylogenomics reveals the evolutionary origins of lichenization in chlorophyte algae.</title>
        <authorList>
            <person name="Puginier C."/>
            <person name="Libourel C."/>
            <person name="Otte J."/>
            <person name="Skaloud P."/>
            <person name="Haon M."/>
            <person name="Grisel S."/>
            <person name="Petersen M."/>
            <person name="Berrin J.G."/>
            <person name="Delaux P.M."/>
            <person name="Dal Grande F."/>
            <person name="Keller J."/>
        </authorList>
    </citation>
    <scope>NUCLEOTIDE SEQUENCE [LARGE SCALE GENOMIC DNA]</scope>
    <source>
        <strain evidence="7 8">SAG 2523</strain>
    </source>
</reference>
<feature type="non-terminal residue" evidence="7">
    <location>
        <position position="143"/>
    </location>
</feature>
<dbReference type="GO" id="GO:0016192">
    <property type="term" value="P:vesicle-mediated transport"/>
    <property type="evidence" value="ECO:0007669"/>
    <property type="project" value="InterPro"/>
</dbReference>
<dbReference type="InterPro" id="IPR011989">
    <property type="entry name" value="ARM-like"/>
</dbReference>